<reference evidence="2" key="1">
    <citation type="journal article" date="2010" name="Nature">
        <title>The Amphimedon queenslandica genome and the evolution of animal complexity.</title>
        <authorList>
            <person name="Srivastava M."/>
            <person name="Simakov O."/>
            <person name="Chapman J."/>
            <person name="Fahey B."/>
            <person name="Gauthier M.E."/>
            <person name="Mitros T."/>
            <person name="Richards G.S."/>
            <person name="Conaco C."/>
            <person name="Dacre M."/>
            <person name="Hellsten U."/>
            <person name="Larroux C."/>
            <person name="Putnam N.H."/>
            <person name="Stanke M."/>
            <person name="Adamska M."/>
            <person name="Darling A."/>
            <person name="Degnan S.M."/>
            <person name="Oakley T.H."/>
            <person name="Plachetzki D.C."/>
            <person name="Zhai Y."/>
            <person name="Adamski M."/>
            <person name="Calcino A."/>
            <person name="Cummins S.F."/>
            <person name="Goodstein D.M."/>
            <person name="Harris C."/>
            <person name="Jackson D.J."/>
            <person name="Leys S.P."/>
            <person name="Shu S."/>
            <person name="Woodcroft B.J."/>
            <person name="Vervoort M."/>
            <person name="Kosik K.S."/>
            <person name="Manning G."/>
            <person name="Degnan B.M."/>
            <person name="Rokhsar D.S."/>
        </authorList>
    </citation>
    <scope>NUCLEOTIDE SEQUENCE [LARGE SCALE GENOMIC DNA]</scope>
</reference>
<name>A0AAN0IR82_AMPQE</name>
<sequence length="516" mass="59316">MSEIAVDSIISDISLLLQNRTDELRLQLCDKIPTHEEKINEVFNSPQLPFCGLETKYLRHRYFVNTLKLQEPIERKVGSHKVKVLKGCQSIDKTVHDYVYDIRLLKSLHDLLLNDNVRSEVLRGHQRCDGLLSDFCDAAYYASHPLYSVDKSALQIIIYYDDVEICNPLGSRTKKHKLALFYYMLGNLPPVSRSKLSSINLLCITKSQTLVRYGPNVILEPVMSDIKELEQNGLVVTTGNSQTRFYGSLFLVPGDNLASQYLGGYKSLASAHRKCRTCMTTNEDMQNKFNAHDFQLRDRSTHQYQVAALSSSATRPHIESTFGLCQDSVFHQSQYFHITDGLVPDIMHDVLEGCLPYVMKEMMKLYIDRKLISLNDMNDLIISFPYGSTDFSNKPSLITSKTLKSSDHALKQTEAIDNLSVMIADHHKAFKELHPTCNIIPKMHYMIHYPYWIRRVGPLVRAWCMRFEGKHTYFKNIASRMKCFKNACKTLAMDHQYNACYMINSSEKPVIFDWTT</sequence>
<dbReference type="GeneID" id="100632013"/>
<dbReference type="EnsemblMetazoa" id="XM_011409896.1">
    <property type="protein sequence ID" value="XP_011408198.1"/>
    <property type="gene ID" value="LOC100632013"/>
</dbReference>
<dbReference type="Proteomes" id="UP000007879">
    <property type="component" value="Unassembled WGS sequence"/>
</dbReference>
<dbReference type="RefSeq" id="XP_011408198.1">
    <property type="nucleotide sequence ID" value="XM_011409896.1"/>
</dbReference>
<proteinExistence type="predicted"/>
<evidence type="ECO:0000313" key="1">
    <source>
        <dbReference type="EnsemblMetazoa" id="XP_011408198.1"/>
    </source>
</evidence>
<dbReference type="PANTHER" id="PTHR31912">
    <property type="entry name" value="IP13529P"/>
    <property type="match status" value="1"/>
</dbReference>
<protein>
    <submittedName>
        <fullName evidence="1">Uncharacterized protein</fullName>
    </submittedName>
</protein>
<evidence type="ECO:0000313" key="2">
    <source>
        <dbReference type="Proteomes" id="UP000007879"/>
    </source>
</evidence>
<accession>A0AAN0IR82</accession>
<keyword evidence="2" id="KW-1185">Reference proteome</keyword>
<organism evidence="1 2">
    <name type="scientific">Amphimedon queenslandica</name>
    <name type="common">Sponge</name>
    <dbReference type="NCBI Taxonomy" id="400682"/>
    <lineage>
        <taxon>Eukaryota</taxon>
        <taxon>Metazoa</taxon>
        <taxon>Porifera</taxon>
        <taxon>Demospongiae</taxon>
        <taxon>Heteroscleromorpha</taxon>
        <taxon>Haplosclerida</taxon>
        <taxon>Niphatidae</taxon>
        <taxon>Amphimedon</taxon>
    </lineage>
</organism>
<dbReference type="KEGG" id="aqu:100632013"/>
<dbReference type="PANTHER" id="PTHR31912:SF34">
    <property type="entry name" value="NOTOCHORD-RELATED PROTEIN"/>
    <property type="match status" value="1"/>
</dbReference>
<reference evidence="1" key="2">
    <citation type="submission" date="2024-06" db="UniProtKB">
        <authorList>
            <consortium name="EnsemblMetazoa"/>
        </authorList>
    </citation>
    <scope>IDENTIFICATION</scope>
</reference>
<dbReference type="AlphaFoldDB" id="A0AAN0IR82"/>